<keyword evidence="3" id="KW-1003">Cell membrane</keyword>
<feature type="transmembrane region" description="Helical" evidence="9">
    <location>
        <begin position="47"/>
        <end position="70"/>
    </location>
</feature>
<organism evidence="10 11">
    <name type="scientific">Nitrospirillum amazonense</name>
    <dbReference type="NCBI Taxonomy" id="28077"/>
    <lineage>
        <taxon>Bacteria</taxon>
        <taxon>Pseudomonadati</taxon>
        <taxon>Pseudomonadota</taxon>
        <taxon>Alphaproteobacteria</taxon>
        <taxon>Rhodospirillales</taxon>
        <taxon>Azospirillaceae</taxon>
        <taxon>Nitrospirillum</taxon>
    </lineage>
</organism>
<evidence type="ECO:0000256" key="7">
    <source>
        <dbReference type="ARBA" id="ARBA00023136"/>
    </source>
</evidence>
<feature type="transmembrane region" description="Helical" evidence="9">
    <location>
        <begin position="20"/>
        <end position="41"/>
    </location>
</feature>
<evidence type="ECO:0000256" key="2">
    <source>
        <dbReference type="ARBA" id="ARBA00022448"/>
    </source>
</evidence>
<evidence type="ECO:0000256" key="9">
    <source>
        <dbReference type="SAM" id="Phobius"/>
    </source>
</evidence>
<evidence type="ECO:0000256" key="1">
    <source>
        <dbReference type="ARBA" id="ARBA00004651"/>
    </source>
</evidence>
<name>A0A560HCV9_9PROT</name>
<keyword evidence="2" id="KW-0813">Transport</keyword>
<keyword evidence="4 9" id="KW-0812">Transmembrane</keyword>
<evidence type="ECO:0000256" key="4">
    <source>
        <dbReference type="ARBA" id="ARBA00022692"/>
    </source>
</evidence>
<evidence type="ECO:0000256" key="8">
    <source>
        <dbReference type="ARBA" id="ARBA00034708"/>
    </source>
</evidence>
<keyword evidence="6" id="KW-0406">Ion transport</keyword>
<comment type="caution">
    <text evidence="10">The sequence shown here is derived from an EMBL/GenBank/DDBJ whole genome shotgun (WGS) entry which is preliminary data.</text>
</comment>
<reference evidence="10 11" key="1">
    <citation type="submission" date="2019-06" db="EMBL/GenBank/DDBJ databases">
        <title>Genomic Encyclopedia of Type Strains, Phase IV (KMG-V): Genome sequencing to study the core and pangenomes of soil and plant-associated prokaryotes.</title>
        <authorList>
            <person name="Whitman W."/>
        </authorList>
    </citation>
    <scope>NUCLEOTIDE SEQUENCE [LARGE SCALE GENOMIC DNA]</scope>
    <source>
        <strain evidence="10 11">BR 11622</strain>
    </source>
</reference>
<dbReference type="EMBL" id="VITR01000003">
    <property type="protein sequence ID" value="TWB44205.1"/>
    <property type="molecule type" value="Genomic_DNA"/>
</dbReference>
<dbReference type="AlphaFoldDB" id="A0A560HCV9"/>
<dbReference type="Pfam" id="PF25539">
    <property type="entry name" value="Bestrophin_2"/>
    <property type="match status" value="1"/>
</dbReference>
<accession>A0A560HCV9</accession>
<sequence>MIVRDRPGLLRLFFILRGSIILRILPQVLVILALSILVVWVRGSHPGWAPAFNGAPFALLGIALSVFLGFRNNACYDRWWEARKDWGQLLTTVRDLGRQTLILERDGHEEREPRAARRQLLRLAMAFGHACVCHLRPGGDMTKPRRFLSASQLAGFEASRNRPDYLLRQMGQVLADLLADGHLSDIQYGVLDGTLGRMSAVLAACERIRNTPVPFAYTLLLHRTAYLFCFLLPFGFADVLHWGTPVITALVAYTFFGLDALGDELEDPFGTQANALPIEALADTMEINLREALGETDLPPLPQPKAHVLM</sequence>
<keyword evidence="7 9" id="KW-0472">Membrane</keyword>
<comment type="subcellular location">
    <subcellularLocation>
        <location evidence="1">Cell membrane</location>
        <topology evidence="1">Multi-pass membrane protein</topology>
    </subcellularLocation>
</comment>
<evidence type="ECO:0000313" key="11">
    <source>
        <dbReference type="Proteomes" id="UP000315751"/>
    </source>
</evidence>
<dbReference type="RefSeq" id="WP_145730041.1">
    <property type="nucleotide sequence ID" value="NZ_VITR01000003.1"/>
</dbReference>
<comment type="similarity">
    <text evidence="8">Belongs to the anion channel-forming bestrophin (TC 1.A.46) family.</text>
</comment>
<dbReference type="PANTHER" id="PTHR33281:SF19">
    <property type="entry name" value="VOLTAGE-DEPENDENT ANION CHANNEL-FORMING PROTEIN YNEE"/>
    <property type="match status" value="1"/>
</dbReference>
<gene>
    <name evidence="10" type="ORF">FBZ90_103111</name>
</gene>
<proteinExistence type="inferred from homology"/>
<dbReference type="OrthoDB" id="445589at2"/>
<keyword evidence="11" id="KW-1185">Reference proteome</keyword>
<evidence type="ECO:0000256" key="5">
    <source>
        <dbReference type="ARBA" id="ARBA00022989"/>
    </source>
</evidence>
<keyword evidence="5 9" id="KW-1133">Transmembrane helix</keyword>
<dbReference type="GO" id="GO:0005886">
    <property type="term" value="C:plasma membrane"/>
    <property type="evidence" value="ECO:0007669"/>
    <property type="project" value="UniProtKB-SubCell"/>
</dbReference>
<evidence type="ECO:0000256" key="6">
    <source>
        <dbReference type="ARBA" id="ARBA00023065"/>
    </source>
</evidence>
<dbReference type="InterPro" id="IPR044669">
    <property type="entry name" value="YneE/VCCN1/2-like"/>
</dbReference>
<dbReference type="PANTHER" id="PTHR33281">
    <property type="entry name" value="UPF0187 PROTEIN YNEE"/>
    <property type="match status" value="1"/>
</dbReference>
<dbReference type="Proteomes" id="UP000315751">
    <property type="component" value="Unassembled WGS sequence"/>
</dbReference>
<evidence type="ECO:0000313" key="10">
    <source>
        <dbReference type="EMBL" id="TWB44205.1"/>
    </source>
</evidence>
<evidence type="ECO:0000256" key="3">
    <source>
        <dbReference type="ARBA" id="ARBA00022475"/>
    </source>
</evidence>
<dbReference type="GO" id="GO:0005254">
    <property type="term" value="F:chloride channel activity"/>
    <property type="evidence" value="ECO:0007669"/>
    <property type="project" value="InterPro"/>
</dbReference>
<protein>
    <submittedName>
        <fullName evidence="10">Putative membrane protein</fullName>
    </submittedName>
</protein>